<dbReference type="Proteomes" id="UP000184357">
    <property type="component" value="Unassembled WGS sequence"/>
</dbReference>
<dbReference type="EMBL" id="FQWV01000003">
    <property type="protein sequence ID" value="SHG95607.1"/>
    <property type="molecule type" value="Genomic_DNA"/>
</dbReference>
<gene>
    <name evidence="1" type="ORF">SAMN05443636_1423</name>
</gene>
<sequence length="164" mass="19341">MWVRFDSVKRRHFALDSRNVWKHRAGTRSEVKDSTLEIGYEILTVRAQQSSFDKRRRRIIDRRKERMRRFLATRVCGHNRTNWAPVENTRILKAPWLLSAEFDLQAYSVEDIFAEKLRAIYQCGAARDYYDRYPLLDTDSVTTTVAEWGLPSTRRANTMGSPLI</sequence>
<protein>
    <submittedName>
        <fullName evidence="1">Nucleotidyl transferase AbiEii toxin, Type IV TA system</fullName>
    </submittedName>
</protein>
<name>A0A1M5P1M4_9EURY</name>
<accession>A0A1M5P1M4</accession>
<evidence type="ECO:0000313" key="1">
    <source>
        <dbReference type="EMBL" id="SHG95607.1"/>
    </source>
</evidence>
<dbReference type="InterPro" id="IPR014942">
    <property type="entry name" value="AbiEii"/>
</dbReference>
<keyword evidence="2" id="KW-1185">Reference proteome</keyword>
<dbReference type="GO" id="GO:0016740">
    <property type="term" value="F:transferase activity"/>
    <property type="evidence" value="ECO:0007669"/>
    <property type="project" value="UniProtKB-KW"/>
</dbReference>
<reference evidence="1 2" key="1">
    <citation type="submission" date="2016-11" db="EMBL/GenBank/DDBJ databases">
        <authorList>
            <person name="Jaros S."/>
            <person name="Januszkiewicz K."/>
            <person name="Wedrychowicz H."/>
        </authorList>
    </citation>
    <scope>NUCLEOTIDE SEQUENCE [LARGE SCALE GENOMIC DNA]</scope>
    <source>
        <strain evidence="1 2">DSM 9297</strain>
    </source>
</reference>
<dbReference type="AlphaFoldDB" id="A0A1M5P1M4"/>
<dbReference type="Pfam" id="PF08843">
    <property type="entry name" value="AbiEii"/>
    <property type="match status" value="1"/>
</dbReference>
<evidence type="ECO:0000313" key="2">
    <source>
        <dbReference type="Proteomes" id="UP000184357"/>
    </source>
</evidence>
<proteinExistence type="predicted"/>
<keyword evidence="1" id="KW-0808">Transferase</keyword>
<organism evidence="1 2">
    <name type="scientific">Halobaculum gomorrense</name>
    <dbReference type="NCBI Taxonomy" id="43928"/>
    <lineage>
        <taxon>Archaea</taxon>
        <taxon>Methanobacteriati</taxon>
        <taxon>Methanobacteriota</taxon>
        <taxon>Stenosarchaea group</taxon>
        <taxon>Halobacteria</taxon>
        <taxon>Halobacteriales</taxon>
        <taxon>Haloferacaceae</taxon>
        <taxon>Halobaculum</taxon>
    </lineage>
</organism>